<keyword evidence="2" id="KW-1185">Reference proteome</keyword>
<dbReference type="Proteomes" id="UP001054945">
    <property type="component" value="Unassembled WGS sequence"/>
</dbReference>
<dbReference type="AlphaFoldDB" id="A0AAV4N1S4"/>
<proteinExistence type="predicted"/>
<dbReference type="EMBL" id="BPLR01002839">
    <property type="protein sequence ID" value="GIX78466.1"/>
    <property type="molecule type" value="Genomic_DNA"/>
</dbReference>
<sequence length="84" mass="9521">MAFTISLHLAFAMRCRPLPIVMNGDLMFGCKIGRIIFDISFALTPLMSKTLNMGKAKAKQKPYFFPFPSMIVIRCLFGRRTLMG</sequence>
<accession>A0AAV4N1S4</accession>
<name>A0AAV4N1S4_CAEEX</name>
<evidence type="ECO:0000313" key="2">
    <source>
        <dbReference type="Proteomes" id="UP001054945"/>
    </source>
</evidence>
<evidence type="ECO:0000313" key="1">
    <source>
        <dbReference type="EMBL" id="GIX78466.1"/>
    </source>
</evidence>
<gene>
    <name evidence="1" type="ORF">CEXT_800291</name>
</gene>
<comment type="caution">
    <text evidence="1">The sequence shown here is derived from an EMBL/GenBank/DDBJ whole genome shotgun (WGS) entry which is preliminary data.</text>
</comment>
<reference evidence="1 2" key="1">
    <citation type="submission" date="2021-06" db="EMBL/GenBank/DDBJ databases">
        <title>Caerostris extrusa draft genome.</title>
        <authorList>
            <person name="Kono N."/>
            <person name="Arakawa K."/>
        </authorList>
    </citation>
    <scope>NUCLEOTIDE SEQUENCE [LARGE SCALE GENOMIC DNA]</scope>
</reference>
<organism evidence="1 2">
    <name type="scientific">Caerostris extrusa</name>
    <name type="common">Bark spider</name>
    <name type="synonym">Caerostris bankana</name>
    <dbReference type="NCBI Taxonomy" id="172846"/>
    <lineage>
        <taxon>Eukaryota</taxon>
        <taxon>Metazoa</taxon>
        <taxon>Ecdysozoa</taxon>
        <taxon>Arthropoda</taxon>
        <taxon>Chelicerata</taxon>
        <taxon>Arachnida</taxon>
        <taxon>Araneae</taxon>
        <taxon>Araneomorphae</taxon>
        <taxon>Entelegynae</taxon>
        <taxon>Araneoidea</taxon>
        <taxon>Araneidae</taxon>
        <taxon>Caerostris</taxon>
    </lineage>
</organism>
<protein>
    <recommendedName>
        <fullName evidence="3">Secreted protein</fullName>
    </recommendedName>
</protein>
<evidence type="ECO:0008006" key="3">
    <source>
        <dbReference type="Google" id="ProtNLM"/>
    </source>
</evidence>